<evidence type="ECO:0000313" key="2">
    <source>
        <dbReference type="Proteomes" id="UP000733379"/>
    </source>
</evidence>
<reference evidence="1 2" key="1">
    <citation type="submission" date="2021-06" db="EMBL/GenBank/DDBJ databases">
        <title>Actinomycetes sequencing.</title>
        <authorList>
            <person name="Shan Q."/>
        </authorList>
    </citation>
    <scope>NUCLEOTIDE SEQUENCE [LARGE SCALE GENOMIC DNA]</scope>
    <source>
        <strain evidence="1 2">NEAU-G5</strain>
    </source>
</reference>
<accession>A0ABS6B1I1</accession>
<proteinExistence type="predicted"/>
<keyword evidence="2" id="KW-1185">Reference proteome</keyword>
<dbReference type="RefSeq" id="WP_215919149.1">
    <property type="nucleotide sequence ID" value="NZ_JAHKNI010000007.1"/>
</dbReference>
<dbReference type="EMBL" id="JAHKNI010000007">
    <property type="protein sequence ID" value="MBU3064119.1"/>
    <property type="molecule type" value="Genomic_DNA"/>
</dbReference>
<protein>
    <submittedName>
        <fullName evidence="1">Uncharacterized protein</fullName>
    </submittedName>
</protein>
<organism evidence="1 2">
    <name type="scientific">Nocardia albiluteola</name>
    <dbReference type="NCBI Taxonomy" id="2842303"/>
    <lineage>
        <taxon>Bacteria</taxon>
        <taxon>Bacillati</taxon>
        <taxon>Actinomycetota</taxon>
        <taxon>Actinomycetes</taxon>
        <taxon>Mycobacteriales</taxon>
        <taxon>Nocardiaceae</taxon>
        <taxon>Nocardia</taxon>
    </lineage>
</organism>
<gene>
    <name evidence="1" type="ORF">KO481_21620</name>
</gene>
<dbReference type="Proteomes" id="UP000733379">
    <property type="component" value="Unassembled WGS sequence"/>
</dbReference>
<evidence type="ECO:0000313" key="1">
    <source>
        <dbReference type="EMBL" id="MBU3064119.1"/>
    </source>
</evidence>
<sequence length="189" mass="20739">MPPPPSISTAEKRLEAVVAELRGQRLADVMYYPLTTGDDGRLAEEWDFGDWHEPTMGVELTFRNGDRYSAIWNNTFTEYGLEIFPRPMVDFLLMAPGGSVAVPVSEHPHWAGLIGKKIIAADICWDCDPSGTIRVPSAIRLGFRGTAVWIAAGRSADTGPATSFWLGTDDVMVVFTPEMSSQTGIPEIH</sequence>
<comment type="caution">
    <text evidence="1">The sequence shown here is derived from an EMBL/GenBank/DDBJ whole genome shotgun (WGS) entry which is preliminary data.</text>
</comment>
<name>A0ABS6B1I1_9NOCA</name>